<dbReference type="GeneID" id="95327459"/>
<evidence type="ECO:0000313" key="1">
    <source>
        <dbReference type="EMBL" id="PCC37673.1"/>
    </source>
</evidence>
<keyword evidence="2" id="KW-1185">Reference proteome</keyword>
<accession>A0A2A3YEA9</accession>
<organism evidence="1 2">
    <name type="scientific">Brachybacterium alimentarium</name>
    <dbReference type="NCBI Taxonomy" id="47845"/>
    <lineage>
        <taxon>Bacteria</taxon>
        <taxon>Bacillati</taxon>
        <taxon>Actinomycetota</taxon>
        <taxon>Actinomycetes</taxon>
        <taxon>Micrococcales</taxon>
        <taxon>Dermabacteraceae</taxon>
        <taxon>Brachybacterium</taxon>
    </lineage>
</organism>
<dbReference type="PANTHER" id="PTHR12475">
    <property type="match status" value="1"/>
</dbReference>
<dbReference type="EMBL" id="NRGR01000044">
    <property type="protein sequence ID" value="PCC37673.1"/>
    <property type="molecule type" value="Genomic_DNA"/>
</dbReference>
<dbReference type="Proteomes" id="UP000218598">
    <property type="component" value="Unassembled WGS sequence"/>
</dbReference>
<comment type="caution">
    <text evidence="1">The sequence shown here is derived from an EMBL/GenBank/DDBJ whole genome shotgun (WGS) entry which is preliminary data.</text>
</comment>
<dbReference type="OrthoDB" id="3727779at2"/>
<dbReference type="RefSeq" id="WP_096164929.1">
    <property type="nucleotide sequence ID" value="NZ_JBQCXU010000001.1"/>
</dbReference>
<dbReference type="AlphaFoldDB" id="A0A2A3YEA9"/>
<dbReference type="InterPro" id="IPR029069">
    <property type="entry name" value="HotDog_dom_sf"/>
</dbReference>
<reference evidence="1 2" key="1">
    <citation type="journal article" date="2017" name="Elife">
        <title>Extensive horizontal gene transfer in cheese-associated bacteria.</title>
        <authorList>
            <person name="Bonham K.S."/>
            <person name="Wolfe B.E."/>
            <person name="Dutton R.J."/>
        </authorList>
    </citation>
    <scope>NUCLEOTIDE SEQUENCE [LARGE SCALE GENOMIC DNA]</scope>
    <source>
        <strain evidence="1 2">341_9</strain>
    </source>
</reference>
<protein>
    <submittedName>
        <fullName evidence="1">Thioesterase</fullName>
    </submittedName>
</protein>
<dbReference type="CDD" id="cd00586">
    <property type="entry name" value="4HBT"/>
    <property type="match status" value="1"/>
</dbReference>
<dbReference type="SUPFAM" id="SSF54637">
    <property type="entry name" value="Thioesterase/thiol ester dehydrase-isomerase"/>
    <property type="match status" value="1"/>
</dbReference>
<name>A0A2A3YEA9_9MICO</name>
<dbReference type="PANTHER" id="PTHR12475:SF4">
    <property type="entry name" value="PROTEIN THEM6"/>
    <property type="match status" value="1"/>
</dbReference>
<proteinExistence type="predicted"/>
<evidence type="ECO:0000313" key="2">
    <source>
        <dbReference type="Proteomes" id="UP000218598"/>
    </source>
</evidence>
<dbReference type="Pfam" id="PF13279">
    <property type="entry name" value="4HBT_2"/>
    <property type="match status" value="1"/>
</dbReference>
<dbReference type="Gene3D" id="3.10.129.10">
    <property type="entry name" value="Hotdog Thioesterase"/>
    <property type="match status" value="1"/>
</dbReference>
<dbReference type="InterPro" id="IPR051490">
    <property type="entry name" value="THEM6_lcsJ_thioesterase"/>
</dbReference>
<gene>
    <name evidence="1" type="ORF">CIK66_18205</name>
</gene>
<sequence length="175" mass="20592">MNLYFRLLVFMIRVRFRSRLSMWDTSTVSFRVNPADLDVQRHMNNGRYLTLMDLGRMDLMLRSGFWKKVTDQGWYPVIAGQSITYRRSLTLWQKFELSSRVIGHDERWIYMEQVFRVGEKVYADAVIRARFLRRSGGSVDIDEILALAGPVPEDVQVPGWVIDWNESASQHSREL</sequence>